<dbReference type="AlphaFoldDB" id="A0A133NQM7"/>
<dbReference type="PANTHER" id="PTHR37947:SF1">
    <property type="entry name" value="BLL2462 PROTEIN"/>
    <property type="match status" value="1"/>
</dbReference>
<dbReference type="Proteomes" id="UP000070558">
    <property type="component" value="Unassembled WGS sequence"/>
</dbReference>
<protein>
    <submittedName>
        <fullName evidence="3">von Willebrand factor type A domain protein</fullName>
    </submittedName>
</protein>
<evidence type="ECO:0000313" key="4">
    <source>
        <dbReference type="Proteomes" id="UP000070558"/>
    </source>
</evidence>
<dbReference type="Gene3D" id="3.40.50.410">
    <property type="entry name" value="von Willebrand factor, type A domain"/>
    <property type="match status" value="1"/>
</dbReference>
<dbReference type="SUPFAM" id="SSF53300">
    <property type="entry name" value="vWA-like"/>
    <property type="match status" value="1"/>
</dbReference>
<dbReference type="InterPro" id="IPR036465">
    <property type="entry name" value="vWFA_dom_sf"/>
</dbReference>
<dbReference type="OrthoDB" id="9814325at2"/>
<feature type="transmembrane region" description="Helical" evidence="1">
    <location>
        <begin position="45"/>
        <end position="65"/>
    </location>
</feature>
<proteinExistence type="predicted"/>
<dbReference type="EMBL" id="LRQA01000029">
    <property type="protein sequence ID" value="KXA18577.1"/>
    <property type="molecule type" value="Genomic_DNA"/>
</dbReference>
<gene>
    <name evidence="3" type="ORF">HMPREF3216_00510</name>
</gene>
<feature type="transmembrane region" description="Helical" evidence="1">
    <location>
        <begin position="6"/>
        <end position="25"/>
    </location>
</feature>
<dbReference type="RefSeq" id="WP_060786759.1">
    <property type="nucleotide sequence ID" value="NZ_KQ956813.1"/>
</dbReference>
<feature type="transmembrane region" description="Helical" evidence="1">
    <location>
        <begin position="318"/>
        <end position="339"/>
    </location>
</feature>
<keyword evidence="1" id="KW-0472">Membrane</keyword>
<evidence type="ECO:0000313" key="3">
    <source>
        <dbReference type="EMBL" id="KXA18577.1"/>
    </source>
</evidence>
<dbReference type="PANTHER" id="PTHR37947">
    <property type="entry name" value="BLL2462 PROTEIN"/>
    <property type="match status" value="1"/>
</dbReference>
<sequence>MRVYFSWISLVLIAILTVLALFEIFPLKRNNSNTDETVYMRVRRVLICVLLAICALCPCVMKNTFQRSLNATNVVFVLDVTGSMNVNDSTDLSNHKNTRFNSAKQIIKQVASNYTNASFSAIRFGASSSVDVPLTPDVNAIENWVNTINTEPVGVSNGTSLDAPLDKTLLATKAIHDAHPQDVTVLYLISDGEETTSRKRRTFSSLRGYVNHAYVIGVGSKNGGKIPNESTKLDDLDDINSTDSSIKQSGKWIIDPSTKKPGISKMDSKNLKNIADELSGKYVDSSKDHSIGVEAKQILSKQWRQNNTVKPRLRPYPIVWPFSILASILILWELACWITKSRKLI</sequence>
<comment type="caution">
    <text evidence="3">The sequence shown here is derived from an EMBL/GenBank/DDBJ whole genome shotgun (WGS) entry which is preliminary data.</text>
</comment>
<organism evidence="3 4">
    <name type="scientific">Gardnerella vaginalis</name>
    <dbReference type="NCBI Taxonomy" id="2702"/>
    <lineage>
        <taxon>Bacteria</taxon>
        <taxon>Bacillati</taxon>
        <taxon>Actinomycetota</taxon>
        <taxon>Actinomycetes</taxon>
        <taxon>Bifidobacteriales</taxon>
        <taxon>Bifidobacteriaceae</taxon>
        <taxon>Gardnerella</taxon>
    </lineage>
</organism>
<dbReference type="SMART" id="SM00327">
    <property type="entry name" value="VWA"/>
    <property type="match status" value="1"/>
</dbReference>
<evidence type="ECO:0000259" key="2">
    <source>
        <dbReference type="PROSITE" id="PS50234"/>
    </source>
</evidence>
<dbReference type="PATRIC" id="fig|2702.99.peg.503"/>
<evidence type="ECO:0000256" key="1">
    <source>
        <dbReference type="SAM" id="Phobius"/>
    </source>
</evidence>
<feature type="domain" description="VWFA" evidence="2">
    <location>
        <begin position="73"/>
        <end position="278"/>
    </location>
</feature>
<reference evidence="3 4" key="1">
    <citation type="submission" date="2016-01" db="EMBL/GenBank/DDBJ databases">
        <authorList>
            <person name="Oliw E.H."/>
        </authorList>
    </citation>
    <scope>NUCLEOTIDE SEQUENCE [LARGE SCALE GENOMIC DNA]</scope>
    <source>
        <strain evidence="3 4">GED7760B</strain>
    </source>
</reference>
<dbReference type="PROSITE" id="PS50234">
    <property type="entry name" value="VWFA"/>
    <property type="match status" value="1"/>
</dbReference>
<name>A0A133NQM7_GARVA</name>
<dbReference type="Pfam" id="PF13519">
    <property type="entry name" value="VWA_2"/>
    <property type="match status" value="1"/>
</dbReference>
<dbReference type="CDD" id="cd00198">
    <property type="entry name" value="vWFA"/>
    <property type="match status" value="1"/>
</dbReference>
<dbReference type="InterPro" id="IPR002035">
    <property type="entry name" value="VWF_A"/>
</dbReference>
<keyword evidence="1" id="KW-1133">Transmembrane helix</keyword>
<keyword evidence="1" id="KW-0812">Transmembrane</keyword>
<accession>A0A133NQM7</accession>